<evidence type="ECO:0000256" key="1">
    <source>
        <dbReference type="SAM" id="MobiDB-lite"/>
    </source>
</evidence>
<feature type="compositionally biased region" description="Basic and acidic residues" evidence="1">
    <location>
        <begin position="117"/>
        <end position="128"/>
    </location>
</feature>
<feature type="compositionally biased region" description="Basic and acidic residues" evidence="1">
    <location>
        <begin position="184"/>
        <end position="197"/>
    </location>
</feature>
<feature type="compositionally biased region" description="Pro residues" evidence="1">
    <location>
        <begin position="145"/>
        <end position="156"/>
    </location>
</feature>
<evidence type="ECO:0000313" key="2">
    <source>
        <dbReference type="EMBL" id="CAE6434504.1"/>
    </source>
</evidence>
<feature type="region of interest" description="Disordered" evidence="1">
    <location>
        <begin position="116"/>
        <end position="210"/>
    </location>
</feature>
<comment type="caution">
    <text evidence="2">The sequence shown here is derived from an EMBL/GenBank/DDBJ whole genome shotgun (WGS) entry which is preliminary data.</text>
</comment>
<dbReference type="AlphaFoldDB" id="A0A8H2XXV8"/>
<name>A0A8H2XXV8_9AGAM</name>
<evidence type="ECO:0000313" key="3">
    <source>
        <dbReference type="Proteomes" id="UP000663841"/>
    </source>
</evidence>
<protein>
    <submittedName>
        <fullName evidence="2">Uncharacterized protein</fullName>
    </submittedName>
</protein>
<dbReference type="EMBL" id="CAJMWW010000086">
    <property type="protein sequence ID" value="CAE6434504.1"/>
    <property type="molecule type" value="Genomic_DNA"/>
</dbReference>
<accession>A0A8H2XXV8</accession>
<dbReference type="Proteomes" id="UP000663841">
    <property type="component" value="Unassembled WGS sequence"/>
</dbReference>
<gene>
    <name evidence="2" type="ORF">RDB_LOCUS73038</name>
</gene>
<reference evidence="2" key="1">
    <citation type="submission" date="2021-01" db="EMBL/GenBank/DDBJ databases">
        <authorList>
            <person name="Kaushik A."/>
        </authorList>
    </citation>
    <scope>NUCLEOTIDE SEQUENCE</scope>
    <source>
        <strain evidence="2">AG3-T5</strain>
    </source>
</reference>
<proteinExistence type="predicted"/>
<sequence>MSNVSSIATAPIPGEFEGKDFKIVHNKTGTKIRITYNKGIVPKASIFPAPTPDNKLEVKRASCPSRTQAPGTRHCALTDQLALKKKTTPEENLDQNNSWGNNLNDELQALRAVAAMEEGKKRKKRSDETLASSDALPDTEGPKPQKWPIPHPPPLPESSTPAQERSSSVRPAAPPVTTRATKTKMMDQVEGGSERGPTRQSTRPKKLVKR</sequence>
<organism evidence="2 3">
    <name type="scientific">Rhizoctonia solani</name>
    <dbReference type="NCBI Taxonomy" id="456999"/>
    <lineage>
        <taxon>Eukaryota</taxon>
        <taxon>Fungi</taxon>
        <taxon>Dikarya</taxon>
        <taxon>Basidiomycota</taxon>
        <taxon>Agaricomycotina</taxon>
        <taxon>Agaricomycetes</taxon>
        <taxon>Cantharellales</taxon>
        <taxon>Ceratobasidiaceae</taxon>
        <taxon>Rhizoctonia</taxon>
    </lineage>
</organism>